<dbReference type="EMBL" id="JACIFO010000009">
    <property type="protein sequence ID" value="MBB4119760.1"/>
    <property type="molecule type" value="Genomic_DNA"/>
</dbReference>
<name>A0A840ES12_9FLAO</name>
<dbReference type="AlphaFoldDB" id="A0A840ES12"/>
<dbReference type="PANTHER" id="PTHR30373:SF2">
    <property type="entry name" value="UPF0603 PROTEIN YGCG"/>
    <property type="match status" value="1"/>
</dbReference>
<feature type="chain" id="PRO_5032298448" description="TPM domain-containing protein" evidence="2">
    <location>
        <begin position="30"/>
        <end position="273"/>
    </location>
</feature>
<comment type="caution">
    <text evidence="4">The sequence shown here is derived from an EMBL/GenBank/DDBJ whole genome shotgun (WGS) entry which is preliminary data.</text>
</comment>
<evidence type="ECO:0000256" key="2">
    <source>
        <dbReference type="SAM" id="SignalP"/>
    </source>
</evidence>
<accession>A0A840ES12</accession>
<dbReference type="Proteomes" id="UP000553034">
    <property type="component" value="Unassembled WGS sequence"/>
</dbReference>
<keyword evidence="1" id="KW-0472">Membrane</keyword>
<dbReference type="PANTHER" id="PTHR30373">
    <property type="entry name" value="UPF0603 PROTEIN YGCG"/>
    <property type="match status" value="1"/>
</dbReference>
<evidence type="ECO:0000256" key="1">
    <source>
        <dbReference type="SAM" id="Phobius"/>
    </source>
</evidence>
<sequence>MITQKNKFSTFYLFLITTILACNFFTANAQLDIPKLPSKQTSVYDGGNVLQKNQKQALEHKLLNYADSTSTQIVVATIPSLNGEYIGTYSAEWAHQWGIGQKGKDNGLLILLARDERKIWISTGYGLEAHLTDALSKQIIDQVIIPEFKQGNYYAGLDKGTTAIISVLSGTYKAIPKPPPNKNSPFILGNIIVFIFFVVIILLIIFRKNKGNGGNGGRGSLSGSLLDAIILSSMGRGSWGGSSGSSGGSFGGGGFGGGFGSGGFGGGGAGGSW</sequence>
<dbReference type="PROSITE" id="PS51257">
    <property type="entry name" value="PROKAR_LIPOPROTEIN"/>
    <property type="match status" value="1"/>
</dbReference>
<feature type="signal peptide" evidence="2">
    <location>
        <begin position="1"/>
        <end position="29"/>
    </location>
</feature>
<reference evidence="4 5" key="1">
    <citation type="submission" date="2020-08" db="EMBL/GenBank/DDBJ databases">
        <title>Genomic Encyclopedia of Type Strains, Phase IV (KMG-IV): sequencing the most valuable type-strain genomes for metagenomic binning, comparative biology and taxonomic classification.</title>
        <authorList>
            <person name="Goeker M."/>
        </authorList>
    </citation>
    <scope>NUCLEOTIDE SEQUENCE [LARGE SCALE GENOMIC DNA]</scope>
    <source>
        <strain evidence="4 5">DSM 29568</strain>
    </source>
</reference>
<evidence type="ECO:0000313" key="4">
    <source>
        <dbReference type="EMBL" id="MBB4119760.1"/>
    </source>
</evidence>
<keyword evidence="1" id="KW-1133">Transmembrane helix</keyword>
<keyword evidence="5" id="KW-1185">Reference proteome</keyword>
<dbReference type="InterPro" id="IPR007621">
    <property type="entry name" value="TPM_dom"/>
</dbReference>
<proteinExistence type="predicted"/>
<evidence type="ECO:0000259" key="3">
    <source>
        <dbReference type="Pfam" id="PF04536"/>
    </source>
</evidence>
<protein>
    <recommendedName>
        <fullName evidence="3">TPM domain-containing protein</fullName>
    </recommendedName>
</protein>
<organism evidence="4 5">
    <name type="scientific">Mesonia hippocampi</name>
    <dbReference type="NCBI Taxonomy" id="1628250"/>
    <lineage>
        <taxon>Bacteria</taxon>
        <taxon>Pseudomonadati</taxon>
        <taxon>Bacteroidota</taxon>
        <taxon>Flavobacteriia</taxon>
        <taxon>Flavobacteriales</taxon>
        <taxon>Flavobacteriaceae</taxon>
        <taxon>Mesonia</taxon>
    </lineage>
</organism>
<evidence type="ECO:0000313" key="5">
    <source>
        <dbReference type="Proteomes" id="UP000553034"/>
    </source>
</evidence>
<dbReference type="RefSeq" id="WP_183478105.1">
    <property type="nucleotide sequence ID" value="NZ_JACIFO010000009.1"/>
</dbReference>
<dbReference type="Gene3D" id="3.10.310.50">
    <property type="match status" value="1"/>
</dbReference>
<feature type="domain" description="TPM" evidence="3">
    <location>
        <begin position="43"/>
        <end position="166"/>
    </location>
</feature>
<keyword evidence="1" id="KW-0812">Transmembrane</keyword>
<feature type="transmembrane region" description="Helical" evidence="1">
    <location>
        <begin position="186"/>
        <end position="206"/>
    </location>
</feature>
<dbReference type="Pfam" id="PF04536">
    <property type="entry name" value="TPM_phosphatase"/>
    <property type="match status" value="1"/>
</dbReference>
<gene>
    <name evidence="4" type="ORF">GGR32_002066</name>
</gene>
<keyword evidence="2" id="KW-0732">Signal</keyword>